<reference evidence="1" key="2">
    <citation type="submission" date="2023-06" db="EMBL/GenBank/DDBJ databases">
        <title>Genome assembly of Pristionchus species.</title>
        <authorList>
            <person name="Yoshida K."/>
            <person name="Sommer R.J."/>
        </authorList>
    </citation>
    <scope>NUCLEOTIDE SEQUENCE</scope>
    <source>
        <strain evidence="1 3">RS5460</strain>
    </source>
</reference>
<gene>
    <name evidence="1" type="ORF">PMAYCL1PPCAC_30202</name>
    <name evidence="2" type="ORF">PMAYCL1PPCAC_33445</name>
</gene>
<feature type="non-terminal residue" evidence="1">
    <location>
        <position position="1"/>
    </location>
</feature>
<proteinExistence type="predicted"/>
<organism evidence="1 3">
    <name type="scientific">Pristionchus mayeri</name>
    <dbReference type="NCBI Taxonomy" id="1317129"/>
    <lineage>
        <taxon>Eukaryota</taxon>
        <taxon>Metazoa</taxon>
        <taxon>Ecdysozoa</taxon>
        <taxon>Nematoda</taxon>
        <taxon>Chromadorea</taxon>
        <taxon>Rhabditida</taxon>
        <taxon>Rhabditina</taxon>
        <taxon>Diplogasteromorpha</taxon>
        <taxon>Diplogasteroidea</taxon>
        <taxon>Neodiplogasteridae</taxon>
        <taxon>Pristionchus</taxon>
    </lineage>
</organism>
<evidence type="ECO:0000313" key="1">
    <source>
        <dbReference type="EMBL" id="GMR60007.1"/>
    </source>
</evidence>
<protein>
    <submittedName>
        <fullName evidence="1">Uncharacterized protein</fullName>
    </submittedName>
</protein>
<dbReference type="AlphaFoldDB" id="A0AAN5DD54"/>
<feature type="non-terminal residue" evidence="1">
    <location>
        <position position="128"/>
    </location>
</feature>
<dbReference type="EMBL" id="BTRK01000034">
    <property type="protein sequence ID" value="GMR63250.1"/>
    <property type="molecule type" value="Genomic_DNA"/>
</dbReference>
<dbReference type="EMBL" id="BTRK01000006">
    <property type="protein sequence ID" value="GMR60007.1"/>
    <property type="molecule type" value="Genomic_DNA"/>
</dbReference>
<comment type="caution">
    <text evidence="1">The sequence shown here is derived from an EMBL/GenBank/DDBJ whole genome shotgun (WGS) entry which is preliminary data.</text>
</comment>
<name>A0AAN5DD54_9BILA</name>
<evidence type="ECO:0000313" key="2">
    <source>
        <dbReference type="EMBL" id="GMR63250.1"/>
    </source>
</evidence>
<reference evidence="3" key="1">
    <citation type="submission" date="2022-10" db="EMBL/GenBank/DDBJ databases">
        <title>Genome assembly of Pristionchus species.</title>
        <authorList>
            <person name="Yoshida K."/>
            <person name="Sommer R.J."/>
        </authorList>
    </citation>
    <scope>NUCLEOTIDE SEQUENCE [LARGE SCALE GENOMIC DNA]</scope>
    <source>
        <strain evidence="3">RS5460</strain>
    </source>
</reference>
<sequence>TPGFTAVLIETAIVESENSHVRLSPELEECLRCEGREAYFKAQNQDNSSTADFIASFIYKVSSRARNRTFKVVMNARKRVIRSHFQDGPSLIAFSRVLSALKIWDELPPRPLAAIIIEVKNVEPRIWV</sequence>
<keyword evidence="3" id="KW-1185">Reference proteome</keyword>
<dbReference type="Proteomes" id="UP001328107">
    <property type="component" value="Unassembled WGS sequence"/>
</dbReference>
<evidence type="ECO:0000313" key="3">
    <source>
        <dbReference type="Proteomes" id="UP001328107"/>
    </source>
</evidence>
<accession>A0AAN5DD54</accession>